<evidence type="ECO:0000313" key="1">
    <source>
        <dbReference type="EMBL" id="EEE04749.1"/>
    </source>
</evidence>
<comment type="caution">
    <text evidence="1">The sequence shown here is derived from an EMBL/GenBank/DDBJ whole genome shotgun (WGS) entry which is preliminary data.</text>
</comment>
<accession>B9BWS9</accession>
<dbReference type="Proteomes" id="UP000004535">
    <property type="component" value="Unassembled WGS sequence"/>
</dbReference>
<reference evidence="1 2" key="1">
    <citation type="journal article" date="2012" name="J. Bacteriol.">
        <title>Draft Genome Sequence Determination for Cystic Fibrosis and Chronic Granulomatous Disease Burkholderia multivorans Isolates.</title>
        <authorList>
            <person name="Varga J.J."/>
            <person name="Losada L."/>
            <person name="Zelazny A.M."/>
            <person name="Brinkac L."/>
            <person name="Harkins D."/>
            <person name="Radune D."/>
            <person name="Hostetler J."/>
            <person name="Sampaio E.P."/>
            <person name="Ronning C.M."/>
            <person name="Nierman W.C."/>
            <person name="Greenberg D.E."/>
            <person name="Holland S.M."/>
            <person name="Goldberg J.B."/>
        </authorList>
    </citation>
    <scope>NUCLEOTIDE SEQUENCE [LARGE SCALE GENOMIC DNA]</scope>
    <source>
        <strain evidence="1 2">CGD2</strain>
    </source>
</reference>
<sequence length="41" mass="4573">MTGGRARRAVRASVSGDRVRRPRTMLRRNVVQPVARATVPD</sequence>
<evidence type="ECO:0000313" key="2">
    <source>
        <dbReference type="Proteomes" id="UP000004535"/>
    </source>
</evidence>
<dbReference type="EMBL" id="ACFC01000013">
    <property type="protein sequence ID" value="EEE04749.1"/>
    <property type="molecule type" value="Genomic_DNA"/>
</dbReference>
<name>B9BWS9_9BURK</name>
<gene>
    <name evidence="1" type="ORF">BURMUCGD2_6164</name>
</gene>
<proteinExistence type="predicted"/>
<organism evidence="1 2">
    <name type="scientific">Burkholderia multivorans CGD2</name>
    <dbReference type="NCBI Taxonomy" id="513052"/>
    <lineage>
        <taxon>Bacteria</taxon>
        <taxon>Pseudomonadati</taxon>
        <taxon>Pseudomonadota</taxon>
        <taxon>Betaproteobacteria</taxon>
        <taxon>Burkholderiales</taxon>
        <taxon>Burkholderiaceae</taxon>
        <taxon>Burkholderia</taxon>
        <taxon>Burkholderia cepacia complex</taxon>
    </lineage>
</organism>
<protein>
    <submittedName>
        <fullName evidence="1">Uncharacterized protein</fullName>
    </submittedName>
</protein>
<dbReference type="AlphaFoldDB" id="B9BWS9"/>